<gene>
    <name evidence="4" type="ORF">ACFSJS_19830</name>
</gene>
<name>A0ABW4PNZ1_9ACTN</name>
<reference evidence="5" key="1">
    <citation type="journal article" date="2019" name="Int. J. Syst. Evol. Microbiol.">
        <title>The Global Catalogue of Microorganisms (GCM) 10K type strain sequencing project: providing services to taxonomists for standard genome sequencing and annotation.</title>
        <authorList>
            <consortium name="The Broad Institute Genomics Platform"/>
            <consortium name="The Broad Institute Genome Sequencing Center for Infectious Disease"/>
            <person name="Wu L."/>
            <person name="Ma J."/>
        </authorList>
    </citation>
    <scope>NUCLEOTIDE SEQUENCE [LARGE SCALE GENOMIC DNA]</scope>
    <source>
        <strain evidence="5">CGMCC 4.7455</strain>
    </source>
</reference>
<proteinExistence type="predicted"/>
<dbReference type="SUPFAM" id="SSF55729">
    <property type="entry name" value="Acyl-CoA N-acyltransferases (Nat)"/>
    <property type="match status" value="1"/>
</dbReference>
<evidence type="ECO:0000259" key="3">
    <source>
        <dbReference type="PROSITE" id="PS51186"/>
    </source>
</evidence>
<dbReference type="RefSeq" id="WP_380902223.1">
    <property type="nucleotide sequence ID" value="NZ_JBHUFU010000011.1"/>
</dbReference>
<evidence type="ECO:0000313" key="5">
    <source>
        <dbReference type="Proteomes" id="UP001597365"/>
    </source>
</evidence>
<dbReference type="PROSITE" id="PS51186">
    <property type="entry name" value="GNAT"/>
    <property type="match status" value="1"/>
</dbReference>
<dbReference type="EC" id="2.3.1.-" evidence="4"/>
<organism evidence="4 5">
    <name type="scientific">Streptomyces desertarenae</name>
    <dbReference type="NCBI Taxonomy" id="2666184"/>
    <lineage>
        <taxon>Bacteria</taxon>
        <taxon>Bacillati</taxon>
        <taxon>Actinomycetota</taxon>
        <taxon>Actinomycetes</taxon>
        <taxon>Kitasatosporales</taxon>
        <taxon>Streptomycetaceae</taxon>
        <taxon>Streptomyces</taxon>
    </lineage>
</organism>
<evidence type="ECO:0000313" key="4">
    <source>
        <dbReference type="EMBL" id="MFD1831877.1"/>
    </source>
</evidence>
<dbReference type="GO" id="GO:0016746">
    <property type="term" value="F:acyltransferase activity"/>
    <property type="evidence" value="ECO:0007669"/>
    <property type="project" value="UniProtKB-KW"/>
</dbReference>
<dbReference type="CDD" id="cd04301">
    <property type="entry name" value="NAT_SF"/>
    <property type="match status" value="1"/>
</dbReference>
<dbReference type="Pfam" id="PF00583">
    <property type="entry name" value="Acetyltransf_1"/>
    <property type="match status" value="1"/>
</dbReference>
<keyword evidence="2 4" id="KW-0012">Acyltransferase</keyword>
<dbReference type="InterPro" id="IPR016181">
    <property type="entry name" value="Acyl_CoA_acyltransferase"/>
</dbReference>
<keyword evidence="5" id="KW-1185">Reference proteome</keyword>
<dbReference type="Gene3D" id="3.40.630.30">
    <property type="match status" value="1"/>
</dbReference>
<evidence type="ECO:0000256" key="2">
    <source>
        <dbReference type="ARBA" id="ARBA00023315"/>
    </source>
</evidence>
<accession>A0ABW4PNZ1</accession>
<keyword evidence="1 4" id="KW-0808">Transferase</keyword>
<dbReference type="PANTHER" id="PTHR43877">
    <property type="entry name" value="AMINOALKYLPHOSPHONATE N-ACETYLTRANSFERASE-RELATED-RELATED"/>
    <property type="match status" value="1"/>
</dbReference>
<dbReference type="Proteomes" id="UP001597365">
    <property type="component" value="Unassembled WGS sequence"/>
</dbReference>
<sequence length="172" mass="19694">MAVYKVRVVRAGEWRKLKALRLEALADPVASVAFLERHEDAVSYPDELWQQRAAEGEKQEDKVTFVGEDSDGQWCGMLTVLAEEAQTQLVGVYTRPEQRGTGLAVRLFEAALEWSWTRPEVRSVRLCLHRDNLRAEAFYRRMGFRLVGKAVPDPEGPGYLEHRMVLERPPDL</sequence>
<feature type="domain" description="N-acetyltransferase" evidence="3">
    <location>
        <begin position="4"/>
        <end position="169"/>
    </location>
</feature>
<evidence type="ECO:0000256" key="1">
    <source>
        <dbReference type="ARBA" id="ARBA00022679"/>
    </source>
</evidence>
<dbReference type="InterPro" id="IPR050832">
    <property type="entry name" value="Bact_Acetyltransf"/>
</dbReference>
<comment type="caution">
    <text evidence="4">The sequence shown here is derived from an EMBL/GenBank/DDBJ whole genome shotgun (WGS) entry which is preliminary data.</text>
</comment>
<dbReference type="InterPro" id="IPR000182">
    <property type="entry name" value="GNAT_dom"/>
</dbReference>
<protein>
    <submittedName>
        <fullName evidence="4">GNAT family N-acetyltransferase</fullName>
        <ecNumber evidence="4">2.3.1.-</ecNumber>
    </submittedName>
</protein>
<dbReference type="EMBL" id="JBHUFU010000011">
    <property type="protein sequence ID" value="MFD1831877.1"/>
    <property type="molecule type" value="Genomic_DNA"/>
</dbReference>